<dbReference type="InterPro" id="IPR020557">
    <property type="entry name" value="Fumarate_lyase_CS"/>
</dbReference>
<dbReference type="GO" id="GO:0004056">
    <property type="term" value="F:argininosuccinate lyase activity"/>
    <property type="evidence" value="ECO:0007669"/>
    <property type="project" value="InterPro"/>
</dbReference>
<dbReference type="PRINTS" id="PR00149">
    <property type="entry name" value="FUMRATELYASE"/>
</dbReference>
<dbReference type="Pfam" id="PF14698">
    <property type="entry name" value="ASL_C2"/>
    <property type="match status" value="1"/>
</dbReference>
<dbReference type="Proteomes" id="UP001190700">
    <property type="component" value="Unassembled WGS sequence"/>
</dbReference>
<dbReference type="Gene3D" id="1.10.275.10">
    <property type="entry name" value="Fumarase/aspartase (N-terminal domain)"/>
    <property type="match status" value="1"/>
</dbReference>
<protein>
    <recommendedName>
        <fullName evidence="6">Argininosuccinate lyase</fullName>
    </recommendedName>
</protein>
<comment type="caution">
    <text evidence="4">The sequence shown here is derived from an EMBL/GenBank/DDBJ whole genome shotgun (WGS) entry which is preliminary data.</text>
</comment>
<dbReference type="InterPro" id="IPR008948">
    <property type="entry name" value="L-Aspartase-like"/>
</dbReference>
<dbReference type="GO" id="GO:0005829">
    <property type="term" value="C:cytosol"/>
    <property type="evidence" value="ECO:0007669"/>
    <property type="project" value="TreeGrafter"/>
</dbReference>
<dbReference type="FunFam" id="1.10.275.10:FF:000002">
    <property type="entry name" value="Argininosuccinate lyase"/>
    <property type="match status" value="1"/>
</dbReference>
<dbReference type="SUPFAM" id="SSF48557">
    <property type="entry name" value="L-aspartase-like"/>
    <property type="match status" value="1"/>
</dbReference>
<gene>
    <name evidence="4" type="ORF">CYMTET_22733</name>
</gene>
<evidence type="ECO:0000256" key="1">
    <source>
        <dbReference type="ARBA" id="ARBA00010755"/>
    </source>
</evidence>
<dbReference type="EMBL" id="LGRX02011586">
    <property type="protein sequence ID" value="KAK3268781.1"/>
    <property type="molecule type" value="Genomic_DNA"/>
</dbReference>
<dbReference type="PANTHER" id="PTHR43814:SF1">
    <property type="entry name" value="ARGININOSUCCINATE LYASE"/>
    <property type="match status" value="1"/>
</dbReference>
<proteinExistence type="inferred from homology"/>
<keyword evidence="5" id="KW-1185">Reference proteome</keyword>
<dbReference type="Pfam" id="PF00206">
    <property type="entry name" value="Lyase_1"/>
    <property type="match status" value="1"/>
</dbReference>
<evidence type="ECO:0000313" key="4">
    <source>
        <dbReference type="EMBL" id="KAK3268781.1"/>
    </source>
</evidence>
<dbReference type="CDD" id="cd01359">
    <property type="entry name" value="Argininosuccinate_lyase"/>
    <property type="match status" value="1"/>
</dbReference>
<dbReference type="PANTHER" id="PTHR43814">
    <property type="entry name" value="ARGININOSUCCINATE LYASE"/>
    <property type="match status" value="1"/>
</dbReference>
<dbReference type="HAMAP" id="MF_00006">
    <property type="entry name" value="Arg_succ_lyase"/>
    <property type="match status" value="1"/>
</dbReference>
<organism evidence="4 5">
    <name type="scientific">Cymbomonas tetramitiformis</name>
    <dbReference type="NCBI Taxonomy" id="36881"/>
    <lineage>
        <taxon>Eukaryota</taxon>
        <taxon>Viridiplantae</taxon>
        <taxon>Chlorophyta</taxon>
        <taxon>Pyramimonadophyceae</taxon>
        <taxon>Pyramimonadales</taxon>
        <taxon>Pyramimonadaceae</taxon>
        <taxon>Cymbomonas</taxon>
    </lineage>
</organism>
<dbReference type="PRINTS" id="PR00145">
    <property type="entry name" value="ARGSUCLYASE"/>
</dbReference>
<dbReference type="Gene3D" id="1.10.40.30">
    <property type="entry name" value="Fumarase/aspartase (C-terminal domain)"/>
    <property type="match status" value="1"/>
</dbReference>
<dbReference type="FunFam" id="1.20.200.10:FF:000015">
    <property type="entry name" value="argininosuccinate lyase isoform X2"/>
    <property type="match status" value="1"/>
</dbReference>
<name>A0AAE0FZ96_9CHLO</name>
<dbReference type="NCBIfam" id="TIGR00838">
    <property type="entry name" value="argH"/>
    <property type="match status" value="1"/>
</dbReference>
<accession>A0AAE0FZ96</accession>
<dbReference type="Gene3D" id="1.20.200.10">
    <property type="entry name" value="Fumarase/aspartase (Central domain)"/>
    <property type="match status" value="1"/>
</dbReference>
<dbReference type="GO" id="GO:0042450">
    <property type="term" value="P:L-arginine biosynthetic process via ornithine"/>
    <property type="evidence" value="ECO:0007669"/>
    <property type="project" value="InterPro"/>
</dbReference>
<dbReference type="FunFam" id="1.10.40.30:FF:000001">
    <property type="entry name" value="Argininosuccinate lyase"/>
    <property type="match status" value="1"/>
</dbReference>
<comment type="similarity">
    <text evidence="1">Belongs to the lyase 1 family. Argininosuccinate lyase subfamily.</text>
</comment>
<dbReference type="InterPro" id="IPR022761">
    <property type="entry name" value="Fumarate_lyase_N"/>
</dbReference>
<sequence length="482" mass="53389">MANADKKTDGGGYDSGGAMWGGRFEEAVSSVVERFGESVSFDKKLYRQDLRGSRAHATMLQAQGLITEDECKAIVSGLAEVESEIEAGTFNWRADREDVHMNVESVLIDKIGEAGKKLHTARSRNDQVVTDVRMWVREAIDEVRAKLRATQVALYDLAAANEGVVVPGYTHLQRAQPLLLQHSLLAYVEQLERDRERLLDCRKRVNLCPLGACALAGTGLNIDRHATSEALGFSEPLANSVDAVSDRDFLLEYVSCLSILAMHTSRLAEEWVLWTSEEFKFMLMGDSVSTGSSIMPQKKNPDPMELTRGKTARVYGALMTLLTLCKGLPQAYNRDLQEDKEPLFDSTETTIMVLEVVAEFARNVTFNTEHINKGLGAGFLDATTLADYLVRKGMAFRSAHEVVGKCVALGESKNCELKDLSLEELQGINNIFTGDVYESLGVQNSVNQFQSYGSTGAKCVEQQMQRWGDEFKKGKGKRKQCD</sequence>
<feature type="domain" description="Fumarate lyase N-terminal" evidence="2">
    <location>
        <begin position="22"/>
        <end position="316"/>
    </location>
</feature>
<dbReference type="InterPro" id="IPR029419">
    <property type="entry name" value="Arg_succ_lyase_C"/>
</dbReference>
<dbReference type="AlphaFoldDB" id="A0AAE0FZ96"/>
<evidence type="ECO:0000313" key="5">
    <source>
        <dbReference type="Proteomes" id="UP001190700"/>
    </source>
</evidence>
<evidence type="ECO:0000259" key="3">
    <source>
        <dbReference type="Pfam" id="PF14698"/>
    </source>
</evidence>
<reference evidence="4 5" key="1">
    <citation type="journal article" date="2015" name="Genome Biol. Evol.">
        <title>Comparative Genomics of a Bacterivorous Green Alga Reveals Evolutionary Causalities and Consequences of Phago-Mixotrophic Mode of Nutrition.</title>
        <authorList>
            <person name="Burns J.A."/>
            <person name="Paasch A."/>
            <person name="Narechania A."/>
            <person name="Kim E."/>
        </authorList>
    </citation>
    <scope>NUCLEOTIDE SEQUENCE [LARGE SCALE GENOMIC DNA]</scope>
    <source>
        <strain evidence="4 5">PLY_AMNH</strain>
    </source>
</reference>
<evidence type="ECO:0008006" key="6">
    <source>
        <dbReference type="Google" id="ProtNLM"/>
    </source>
</evidence>
<feature type="domain" description="Argininosuccinate lyase C-terminal" evidence="3">
    <location>
        <begin position="379"/>
        <end position="447"/>
    </location>
</feature>
<dbReference type="InterPro" id="IPR024083">
    <property type="entry name" value="Fumarase/histidase_N"/>
</dbReference>
<dbReference type="InterPro" id="IPR009049">
    <property type="entry name" value="Argininosuccinate_lyase"/>
</dbReference>
<evidence type="ECO:0000259" key="2">
    <source>
        <dbReference type="Pfam" id="PF00206"/>
    </source>
</evidence>
<dbReference type="InterPro" id="IPR000362">
    <property type="entry name" value="Fumarate_lyase_fam"/>
</dbReference>
<dbReference type="PROSITE" id="PS00163">
    <property type="entry name" value="FUMARATE_LYASES"/>
    <property type="match status" value="1"/>
</dbReference>